<dbReference type="RefSeq" id="WP_377533241.1">
    <property type="nucleotide sequence ID" value="NZ_JBHTLD010000539.1"/>
</dbReference>
<keyword evidence="3" id="KW-1185">Reference proteome</keyword>
<dbReference type="EMBL" id="JBHTLD010000539">
    <property type="protein sequence ID" value="MFD1188918.1"/>
    <property type="molecule type" value="Genomic_DNA"/>
</dbReference>
<comment type="caution">
    <text evidence="2">The sequence shown here is derived from an EMBL/GenBank/DDBJ whole genome shotgun (WGS) entry which is preliminary data.</text>
</comment>
<dbReference type="NCBIfam" id="TIGR03930">
    <property type="entry name" value="WXG100_ESAT6"/>
    <property type="match status" value="1"/>
</dbReference>
<gene>
    <name evidence="2" type="ORF">ACFQ2O_22360</name>
</gene>
<accession>A0ABW3SWJ2</accession>
<evidence type="ECO:0000313" key="2">
    <source>
        <dbReference type="EMBL" id="MFD1188918.1"/>
    </source>
</evidence>
<reference evidence="3" key="1">
    <citation type="journal article" date="2019" name="Int. J. Syst. Evol. Microbiol.">
        <title>The Global Catalogue of Microorganisms (GCM) 10K type strain sequencing project: providing services to taxonomists for standard genome sequencing and annotation.</title>
        <authorList>
            <consortium name="The Broad Institute Genomics Platform"/>
            <consortium name="The Broad Institute Genome Sequencing Center for Infectious Disease"/>
            <person name="Wu L."/>
            <person name="Ma J."/>
        </authorList>
    </citation>
    <scope>NUCLEOTIDE SEQUENCE [LARGE SCALE GENOMIC DNA]</scope>
    <source>
        <strain evidence="3">JCM 31319</strain>
    </source>
</reference>
<protein>
    <recommendedName>
        <fullName evidence="1">ESAT-6-like protein</fullName>
    </recommendedName>
</protein>
<dbReference type="InterPro" id="IPR036689">
    <property type="entry name" value="ESAT-6-like_sf"/>
</dbReference>
<comment type="similarity">
    <text evidence="1">Belongs to the WXG100 family.</text>
</comment>
<evidence type="ECO:0000256" key="1">
    <source>
        <dbReference type="RuleBase" id="RU362001"/>
    </source>
</evidence>
<dbReference type="InterPro" id="IPR010310">
    <property type="entry name" value="T7SS_ESAT-6-like"/>
</dbReference>
<name>A0ABW3SWJ2_9BACT</name>
<dbReference type="Proteomes" id="UP001597094">
    <property type="component" value="Unassembled WGS sequence"/>
</dbReference>
<dbReference type="SUPFAM" id="SSF140453">
    <property type="entry name" value="EsxAB dimer-like"/>
    <property type="match status" value="1"/>
</dbReference>
<evidence type="ECO:0000313" key="3">
    <source>
        <dbReference type="Proteomes" id="UP001597094"/>
    </source>
</evidence>
<proteinExistence type="inferred from homology"/>
<dbReference type="Gene3D" id="1.10.287.1060">
    <property type="entry name" value="ESAT-6-like"/>
    <property type="match status" value="1"/>
</dbReference>
<sequence>MSPVKSYDPGRIRGAAAAVGEANRGIADALDALDAEVSTLRAAWSGEASDAYDQAQAQWSARLAEMNRILGLAAGAAASSAERYAQGRSKIEARWA</sequence>
<organism evidence="2 3">
    <name type="scientific">Pontibacter rugosus</name>
    <dbReference type="NCBI Taxonomy" id="1745966"/>
    <lineage>
        <taxon>Bacteria</taxon>
        <taxon>Pseudomonadati</taxon>
        <taxon>Bacteroidota</taxon>
        <taxon>Cytophagia</taxon>
        <taxon>Cytophagales</taxon>
        <taxon>Hymenobacteraceae</taxon>
        <taxon>Pontibacter</taxon>
    </lineage>
</organism>
<dbReference type="Pfam" id="PF06013">
    <property type="entry name" value="WXG100"/>
    <property type="match status" value="1"/>
</dbReference>